<dbReference type="PANTHER" id="PTHR10760">
    <property type="entry name" value="TORSIN"/>
    <property type="match status" value="1"/>
</dbReference>
<dbReference type="Pfam" id="PF21376">
    <property type="entry name" value="TOR1A_C"/>
    <property type="match status" value="1"/>
</dbReference>
<dbReference type="GO" id="GO:0016020">
    <property type="term" value="C:membrane"/>
    <property type="evidence" value="ECO:0007669"/>
    <property type="project" value="UniProtKB-SubCell"/>
</dbReference>
<evidence type="ECO:0000256" key="6">
    <source>
        <dbReference type="ARBA" id="ARBA00022989"/>
    </source>
</evidence>
<dbReference type="SUPFAM" id="SSF52540">
    <property type="entry name" value="P-loop containing nucleoside triphosphate hydrolases"/>
    <property type="match status" value="1"/>
</dbReference>
<reference evidence="9" key="2">
    <citation type="submission" date="2025-08" db="UniProtKB">
        <authorList>
            <consortium name="Ensembl"/>
        </authorList>
    </citation>
    <scope>IDENTIFICATION</scope>
</reference>
<dbReference type="OMA" id="EFAITGC"/>
<keyword evidence="7" id="KW-0472">Membrane</keyword>
<feature type="domain" description="AAA+ ATPase" evidence="8">
    <location>
        <begin position="200"/>
        <end position="331"/>
    </location>
</feature>
<dbReference type="OrthoDB" id="9443236at2759"/>
<keyword evidence="10" id="KW-1185">Reference proteome</keyword>
<keyword evidence="3" id="KW-0812">Transmembrane</keyword>
<reference evidence="9" key="3">
    <citation type="submission" date="2025-09" db="UniProtKB">
        <authorList>
            <consortium name="Ensembl"/>
        </authorList>
    </citation>
    <scope>IDENTIFICATION</scope>
</reference>
<dbReference type="FunFam" id="3.40.50.300:FF:001429">
    <property type="entry name" value="Torsin family protein C9orf167-like"/>
    <property type="match status" value="1"/>
</dbReference>
<sequence length="425" mass="48479">MAESQCSSELPVSSQRLSVLCSPLSAAARIRRRYKLIKKTRLSHDVDEEVTSEEKLTKLVTYRQLSRQSSKDYINRGKYLRPVKDSPKHFTFDIASEKLSPKKPRRMKKHRKSKVLYPDHAKRYLPAKEKSRAKKCLVLLSAIICFQILNAIENLDDNVQKYDLEGLEKTMQREVFGQKVAVDSILDFLNNYLATHIHNKPLVISLNGPSGVGKSHVGRLLAKHFSSVMGDDFVLQYYALHSCPAEENASSCKQELATKITNIVAKAEIEEKIPMLIFDEVEFMHLALLDQLHRYIQANESNEFINSIFILISNLGQGEVTKYILQNASSDLLHQEKKSEELVSIIQSSLNRYHSMWKHAEIVPFILLEKSHIMNCFLDEMISEGFHPDTGHIEKLAGQLNYYSAGDREYSVNGCKQVVAKVNLL</sequence>
<comment type="similarity">
    <text evidence="2">Belongs to the ClpA/ClpB family. Torsin subfamily.</text>
</comment>
<dbReference type="GO" id="GO:0016887">
    <property type="term" value="F:ATP hydrolysis activity"/>
    <property type="evidence" value="ECO:0007669"/>
    <property type="project" value="InterPro"/>
</dbReference>
<dbReference type="GO" id="GO:0005635">
    <property type="term" value="C:nuclear envelope"/>
    <property type="evidence" value="ECO:0007669"/>
    <property type="project" value="TreeGrafter"/>
</dbReference>
<dbReference type="GO" id="GO:0005524">
    <property type="term" value="F:ATP binding"/>
    <property type="evidence" value="ECO:0007669"/>
    <property type="project" value="UniProtKB-KW"/>
</dbReference>
<dbReference type="PRINTS" id="PR00300">
    <property type="entry name" value="CLPPROTEASEA"/>
</dbReference>
<dbReference type="AlphaFoldDB" id="H3ATK6"/>
<dbReference type="Ensembl" id="ENSLACT00000013072.2">
    <property type="protein sequence ID" value="ENSLACP00000012977.2"/>
    <property type="gene ID" value="ENSLACG00000011431.2"/>
</dbReference>
<evidence type="ECO:0000256" key="1">
    <source>
        <dbReference type="ARBA" id="ARBA00004167"/>
    </source>
</evidence>
<gene>
    <name evidence="9" type="primary">TOR4A</name>
</gene>
<name>H3ATK6_LATCH</name>
<dbReference type="SMART" id="SM00382">
    <property type="entry name" value="AAA"/>
    <property type="match status" value="1"/>
</dbReference>
<accession>H3ATK6</accession>
<evidence type="ECO:0000256" key="4">
    <source>
        <dbReference type="ARBA" id="ARBA00022741"/>
    </source>
</evidence>
<dbReference type="FunCoup" id="H3ATK6">
    <property type="interactions" value="251"/>
</dbReference>
<dbReference type="InterPro" id="IPR049337">
    <property type="entry name" value="TOR1A_C"/>
</dbReference>
<dbReference type="InterPro" id="IPR027417">
    <property type="entry name" value="P-loop_NTPase"/>
</dbReference>
<evidence type="ECO:0000313" key="10">
    <source>
        <dbReference type="Proteomes" id="UP000008672"/>
    </source>
</evidence>
<dbReference type="InterPro" id="IPR010448">
    <property type="entry name" value="Torsin"/>
</dbReference>
<dbReference type="KEGG" id="lcm:102349752"/>
<evidence type="ECO:0000256" key="3">
    <source>
        <dbReference type="ARBA" id="ARBA00022692"/>
    </source>
</evidence>
<dbReference type="InParanoid" id="H3ATK6"/>
<reference evidence="10" key="1">
    <citation type="submission" date="2011-08" db="EMBL/GenBank/DDBJ databases">
        <title>The draft genome of Latimeria chalumnae.</title>
        <authorList>
            <person name="Di Palma F."/>
            <person name="Alfoldi J."/>
            <person name="Johnson J."/>
            <person name="Berlin A."/>
            <person name="Gnerre S."/>
            <person name="Jaffe D."/>
            <person name="MacCallum I."/>
            <person name="Young S."/>
            <person name="Walker B.J."/>
            <person name="Lander E."/>
            <person name="Lindblad-Toh K."/>
        </authorList>
    </citation>
    <scope>NUCLEOTIDE SEQUENCE [LARGE SCALE GENOMIC DNA]</scope>
    <source>
        <strain evidence="10">Wild caught</strain>
    </source>
</reference>
<dbReference type="EMBL" id="AFYH01120960">
    <property type="status" value="NOT_ANNOTATED_CDS"/>
    <property type="molecule type" value="Genomic_DNA"/>
</dbReference>
<dbReference type="HOGENOM" id="CLU_053537_1_0_1"/>
<dbReference type="InterPro" id="IPR001270">
    <property type="entry name" value="ClpA/B"/>
</dbReference>
<keyword evidence="5" id="KW-0067">ATP-binding</keyword>
<dbReference type="Pfam" id="PF06309">
    <property type="entry name" value="Torsin"/>
    <property type="match status" value="1"/>
</dbReference>
<organism evidence="9 10">
    <name type="scientific">Latimeria chalumnae</name>
    <name type="common">Coelacanth</name>
    <dbReference type="NCBI Taxonomy" id="7897"/>
    <lineage>
        <taxon>Eukaryota</taxon>
        <taxon>Metazoa</taxon>
        <taxon>Chordata</taxon>
        <taxon>Craniata</taxon>
        <taxon>Vertebrata</taxon>
        <taxon>Euteleostomi</taxon>
        <taxon>Coelacanthiformes</taxon>
        <taxon>Coelacanthidae</taxon>
        <taxon>Latimeria</taxon>
    </lineage>
</organism>
<proteinExistence type="inferred from homology"/>
<evidence type="ECO:0000313" key="9">
    <source>
        <dbReference type="Ensembl" id="ENSLACP00000012977.2"/>
    </source>
</evidence>
<dbReference type="Gene3D" id="3.40.50.300">
    <property type="entry name" value="P-loop containing nucleotide triphosphate hydrolases"/>
    <property type="match status" value="1"/>
</dbReference>
<evidence type="ECO:0000256" key="7">
    <source>
        <dbReference type="ARBA" id="ARBA00023136"/>
    </source>
</evidence>
<dbReference type="GO" id="GO:0005788">
    <property type="term" value="C:endoplasmic reticulum lumen"/>
    <property type="evidence" value="ECO:0007669"/>
    <property type="project" value="TreeGrafter"/>
</dbReference>
<dbReference type="Proteomes" id="UP000008672">
    <property type="component" value="Unassembled WGS sequence"/>
</dbReference>
<evidence type="ECO:0000256" key="2">
    <source>
        <dbReference type="ARBA" id="ARBA00006235"/>
    </source>
</evidence>
<dbReference type="InterPro" id="IPR003593">
    <property type="entry name" value="AAA+_ATPase"/>
</dbReference>
<keyword evidence="6" id="KW-1133">Transmembrane helix</keyword>
<dbReference type="eggNOG" id="KOG2170">
    <property type="taxonomic scope" value="Eukaryota"/>
</dbReference>
<evidence type="ECO:0000256" key="5">
    <source>
        <dbReference type="ARBA" id="ARBA00022840"/>
    </source>
</evidence>
<comment type="subcellular location">
    <subcellularLocation>
        <location evidence="1">Membrane</location>
        <topology evidence="1">Single-pass membrane protein</topology>
    </subcellularLocation>
</comment>
<dbReference type="PANTHER" id="PTHR10760:SF1">
    <property type="entry name" value="TORSIN-4A"/>
    <property type="match status" value="1"/>
</dbReference>
<dbReference type="GeneTree" id="ENSGT00950000182888"/>
<protein>
    <submittedName>
        <fullName evidence="9">Torsin family 4 member A</fullName>
    </submittedName>
</protein>
<evidence type="ECO:0000259" key="8">
    <source>
        <dbReference type="SMART" id="SM00382"/>
    </source>
</evidence>
<dbReference type="STRING" id="7897.ENSLACP00000012977"/>
<keyword evidence="4" id="KW-0547">Nucleotide-binding</keyword>